<feature type="region of interest" description="Disordered" evidence="1">
    <location>
        <begin position="67"/>
        <end position="94"/>
    </location>
</feature>
<name>K0TE96_THAOC</name>
<gene>
    <name evidence="2" type="ORF">THAOC_06747</name>
</gene>
<evidence type="ECO:0000313" key="3">
    <source>
        <dbReference type="Proteomes" id="UP000266841"/>
    </source>
</evidence>
<dbReference type="EMBL" id="AGNL01006797">
    <property type="protein sequence ID" value="EJK71781.1"/>
    <property type="molecule type" value="Genomic_DNA"/>
</dbReference>
<proteinExistence type="predicted"/>
<keyword evidence="3" id="KW-1185">Reference proteome</keyword>
<comment type="caution">
    <text evidence="2">The sequence shown here is derived from an EMBL/GenBank/DDBJ whole genome shotgun (WGS) entry which is preliminary data.</text>
</comment>
<organism evidence="2 3">
    <name type="scientific">Thalassiosira oceanica</name>
    <name type="common">Marine diatom</name>
    <dbReference type="NCBI Taxonomy" id="159749"/>
    <lineage>
        <taxon>Eukaryota</taxon>
        <taxon>Sar</taxon>
        <taxon>Stramenopiles</taxon>
        <taxon>Ochrophyta</taxon>
        <taxon>Bacillariophyta</taxon>
        <taxon>Coscinodiscophyceae</taxon>
        <taxon>Thalassiosirophycidae</taxon>
        <taxon>Thalassiosirales</taxon>
        <taxon>Thalassiosiraceae</taxon>
        <taxon>Thalassiosira</taxon>
    </lineage>
</organism>
<accession>K0TE96</accession>
<dbReference type="AlphaFoldDB" id="K0TE96"/>
<reference evidence="2 3" key="1">
    <citation type="journal article" date="2012" name="Genome Biol.">
        <title>Genome and low-iron response of an oceanic diatom adapted to chronic iron limitation.</title>
        <authorList>
            <person name="Lommer M."/>
            <person name="Specht M."/>
            <person name="Roy A.S."/>
            <person name="Kraemer L."/>
            <person name="Andreson R."/>
            <person name="Gutowska M.A."/>
            <person name="Wolf J."/>
            <person name="Bergner S.V."/>
            <person name="Schilhabel M.B."/>
            <person name="Klostermeier U.C."/>
            <person name="Beiko R.G."/>
            <person name="Rosenstiel P."/>
            <person name="Hippler M."/>
            <person name="Laroche J."/>
        </authorList>
    </citation>
    <scope>NUCLEOTIDE SEQUENCE [LARGE SCALE GENOMIC DNA]</scope>
    <source>
        <strain evidence="2 3">CCMP1005</strain>
    </source>
</reference>
<feature type="compositionally biased region" description="Acidic residues" evidence="1">
    <location>
        <begin position="83"/>
        <end position="94"/>
    </location>
</feature>
<sequence>MSRGGEGQDPSEHNWRMGLRVDQLMADIAEVEEETLSVAQAKGSENMSLAIAETFLKRGAEAMGVQLKAKKRKEESLFSCNTSDEEDEEDEEDD</sequence>
<evidence type="ECO:0000256" key="1">
    <source>
        <dbReference type="SAM" id="MobiDB-lite"/>
    </source>
</evidence>
<dbReference type="Proteomes" id="UP000266841">
    <property type="component" value="Unassembled WGS sequence"/>
</dbReference>
<protein>
    <submittedName>
        <fullName evidence="2">Uncharacterized protein</fullName>
    </submittedName>
</protein>
<evidence type="ECO:0000313" key="2">
    <source>
        <dbReference type="EMBL" id="EJK71781.1"/>
    </source>
</evidence>